<accession>A0A377K793</accession>
<dbReference type="Proteomes" id="UP000254181">
    <property type="component" value="Unassembled WGS sequence"/>
</dbReference>
<organism evidence="1 2">
    <name type="scientific">Escherichia coli</name>
    <dbReference type="NCBI Taxonomy" id="562"/>
    <lineage>
        <taxon>Bacteria</taxon>
        <taxon>Pseudomonadati</taxon>
        <taxon>Pseudomonadota</taxon>
        <taxon>Gammaproteobacteria</taxon>
        <taxon>Enterobacterales</taxon>
        <taxon>Enterobacteriaceae</taxon>
        <taxon>Escherichia</taxon>
    </lineage>
</organism>
<dbReference type="AlphaFoldDB" id="A0A377K793"/>
<sequence length="106" mass="12569">MRLQLSLNFFTCWTLKEKSSQLMRMVARKILQRRYKNREVIIYSLKMKSGRLNKTFEEKFPLKELNNPEHDSYAMMKSVMAEKKFVFTLSAISLMNLLISRLNGKG</sequence>
<reference evidence="1 2" key="1">
    <citation type="submission" date="2018-06" db="EMBL/GenBank/DDBJ databases">
        <authorList>
            <consortium name="Pathogen Informatics"/>
            <person name="Doyle S."/>
        </authorList>
    </citation>
    <scope>NUCLEOTIDE SEQUENCE [LARGE SCALE GENOMIC DNA]</scope>
    <source>
        <strain evidence="1 2">NCTC9075</strain>
    </source>
</reference>
<protein>
    <submittedName>
        <fullName evidence="1">H repeat-containing Rhs element protein</fullName>
    </submittedName>
</protein>
<evidence type="ECO:0000313" key="2">
    <source>
        <dbReference type="Proteomes" id="UP000254181"/>
    </source>
</evidence>
<name>A0A377K793_ECOLX</name>
<dbReference type="EMBL" id="UGEM01000004">
    <property type="protein sequence ID" value="STP20035.1"/>
    <property type="molecule type" value="Genomic_DNA"/>
</dbReference>
<evidence type="ECO:0000313" key="1">
    <source>
        <dbReference type="EMBL" id="STP20035.1"/>
    </source>
</evidence>
<gene>
    <name evidence="1" type="ORF">NCTC9075_03474</name>
</gene>
<proteinExistence type="predicted"/>